<keyword evidence="3" id="KW-1185">Reference proteome</keyword>
<feature type="chain" id="PRO_5021855807" evidence="1">
    <location>
        <begin position="24"/>
        <end position="170"/>
    </location>
</feature>
<protein>
    <submittedName>
        <fullName evidence="2">Uncharacterized protein</fullName>
    </submittedName>
</protein>
<sequence>MSPFVRASLTAVVALSIANAARADWKSTRWGMTPEELGANAALSVQLTPEEDQQDDPVMGKVMATAPHELPDHPGYEGLVELIFEDGLLTAVLDTFPDYDPDKTLKNLAAAYGEPVAALDGVGRRDRCWIDKNNSDNVWYTVFQGPSLAYETVFYTSASNPAGCKLPLND</sequence>
<dbReference type="Proteomes" id="UP000316225">
    <property type="component" value="Unassembled WGS sequence"/>
</dbReference>
<dbReference type="OrthoDB" id="7582035at2"/>
<feature type="signal peptide" evidence="1">
    <location>
        <begin position="1"/>
        <end position="23"/>
    </location>
</feature>
<reference evidence="2 3" key="1">
    <citation type="journal article" date="2015" name="Stand. Genomic Sci.">
        <title>Genomic Encyclopedia of Bacterial and Archaeal Type Strains, Phase III: the genomes of soil and plant-associated and newly described type strains.</title>
        <authorList>
            <person name="Whitman W.B."/>
            <person name="Woyke T."/>
            <person name="Klenk H.P."/>
            <person name="Zhou Y."/>
            <person name="Lilburn T.G."/>
            <person name="Beck B.J."/>
            <person name="De Vos P."/>
            <person name="Vandamme P."/>
            <person name="Eisen J.A."/>
            <person name="Garrity G."/>
            <person name="Hugenholtz P."/>
            <person name="Kyrpides N.C."/>
        </authorList>
    </citation>
    <scope>NUCLEOTIDE SEQUENCE [LARGE SCALE GENOMIC DNA]</scope>
    <source>
        <strain evidence="2 3">CGMCC 1.5364</strain>
    </source>
</reference>
<name>A0A562NH14_9RHOB</name>
<comment type="caution">
    <text evidence="2">The sequence shown here is derived from an EMBL/GenBank/DDBJ whole genome shotgun (WGS) entry which is preliminary data.</text>
</comment>
<keyword evidence="1" id="KW-0732">Signal</keyword>
<evidence type="ECO:0000313" key="3">
    <source>
        <dbReference type="Proteomes" id="UP000316225"/>
    </source>
</evidence>
<dbReference type="AlphaFoldDB" id="A0A562NH14"/>
<gene>
    <name evidence="2" type="ORF">IQ24_03059</name>
</gene>
<dbReference type="RefSeq" id="WP_145399152.1">
    <property type="nucleotide sequence ID" value="NZ_VLKU01000010.1"/>
</dbReference>
<accession>A0A562NH14</accession>
<evidence type="ECO:0000256" key="1">
    <source>
        <dbReference type="SAM" id="SignalP"/>
    </source>
</evidence>
<organism evidence="2 3">
    <name type="scientific">Paracoccus sulfuroxidans</name>
    <dbReference type="NCBI Taxonomy" id="384678"/>
    <lineage>
        <taxon>Bacteria</taxon>
        <taxon>Pseudomonadati</taxon>
        <taxon>Pseudomonadota</taxon>
        <taxon>Alphaproteobacteria</taxon>
        <taxon>Rhodobacterales</taxon>
        <taxon>Paracoccaceae</taxon>
        <taxon>Paracoccus</taxon>
    </lineage>
</organism>
<proteinExistence type="predicted"/>
<evidence type="ECO:0000313" key="2">
    <source>
        <dbReference type="EMBL" id="TWI31201.1"/>
    </source>
</evidence>
<dbReference type="EMBL" id="VLKU01000010">
    <property type="protein sequence ID" value="TWI31201.1"/>
    <property type="molecule type" value="Genomic_DNA"/>
</dbReference>